<dbReference type="AlphaFoldDB" id="A0AA38LDV0"/>
<protein>
    <submittedName>
        <fullName evidence="1">Uncharacterized protein</fullName>
    </submittedName>
</protein>
<evidence type="ECO:0000313" key="1">
    <source>
        <dbReference type="EMBL" id="KAH9318155.1"/>
    </source>
</evidence>
<accession>A0AA38LDV0</accession>
<feature type="non-terminal residue" evidence="1">
    <location>
        <position position="1"/>
    </location>
</feature>
<sequence length="122" mass="14299">AMHCQYYGDSMKALEHLLKSLQWQRAHSLFMTSVAPTLFCSAQHSEIWKIANSMEDNKSEIADWDLGVGIYMDFYTLRHAFQDNQLIDELDSLEKKNVSCRNFYIRLKESLCLWKSKFPLNA</sequence>
<organism evidence="1 2">
    <name type="scientific">Taxus chinensis</name>
    <name type="common">Chinese yew</name>
    <name type="synonym">Taxus wallichiana var. chinensis</name>
    <dbReference type="NCBI Taxonomy" id="29808"/>
    <lineage>
        <taxon>Eukaryota</taxon>
        <taxon>Viridiplantae</taxon>
        <taxon>Streptophyta</taxon>
        <taxon>Embryophyta</taxon>
        <taxon>Tracheophyta</taxon>
        <taxon>Spermatophyta</taxon>
        <taxon>Pinopsida</taxon>
        <taxon>Pinidae</taxon>
        <taxon>Conifers II</taxon>
        <taxon>Cupressales</taxon>
        <taxon>Taxaceae</taxon>
        <taxon>Taxus</taxon>
    </lineage>
</organism>
<proteinExistence type="predicted"/>
<evidence type="ECO:0000313" key="2">
    <source>
        <dbReference type="Proteomes" id="UP000824469"/>
    </source>
</evidence>
<feature type="non-terminal residue" evidence="1">
    <location>
        <position position="122"/>
    </location>
</feature>
<dbReference type="EMBL" id="JAHRHJ020000004">
    <property type="protein sequence ID" value="KAH9318155.1"/>
    <property type="molecule type" value="Genomic_DNA"/>
</dbReference>
<dbReference type="Proteomes" id="UP000824469">
    <property type="component" value="Unassembled WGS sequence"/>
</dbReference>
<dbReference type="OMA" id="IANSMED"/>
<name>A0AA38LDV0_TAXCH</name>
<reference evidence="1 2" key="1">
    <citation type="journal article" date="2021" name="Nat. Plants">
        <title>The Taxus genome provides insights into paclitaxel biosynthesis.</title>
        <authorList>
            <person name="Xiong X."/>
            <person name="Gou J."/>
            <person name="Liao Q."/>
            <person name="Li Y."/>
            <person name="Zhou Q."/>
            <person name="Bi G."/>
            <person name="Li C."/>
            <person name="Du R."/>
            <person name="Wang X."/>
            <person name="Sun T."/>
            <person name="Guo L."/>
            <person name="Liang H."/>
            <person name="Lu P."/>
            <person name="Wu Y."/>
            <person name="Zhang Z."/>
            <person name="Ro D.K."/>
            <person name="Shang Y."/>
            <person name="Huang S."/>
            <person name="Yan J."/>
        </authorList>
    </citation>
    <scope>NUCLEOTIDE SEQUENCE [LARGE SCALE GENOMIC DNA]</scope>
    <source>
        <strain evidence="1">Ta-2019</strain>
    </source>
</reference>
<comment type="caution">
    <text evidence="1">The sequence shown here is derived from an EMBL/GenBank/DDBJ whole genome shotgun (WGS) entry which is preliminary data.</text>
</comment>
<gene>
    <name evidence="1" type="ORF">KI387_019924</name>
</gene>
<keyword evidence="2" id="KW-1185">Reference proteome</keyword>